<dbReference type="GO" id="GO:0004888">
    <property type="term" value="F:transmembrane signaling receptor activity"/>
    <property type="evidence" value="ECO:0007669"/>
    <property type="project" value="InterPro"/>
</dbReference>
<organism evidence="12 13">
    <name type="scientific">Methylomagnum ishizawai</name>
    <dbReference type="NCBI Taxonomy" id="1760988"/>
    <lineage>
        <taxon>Bacteria</taxon>
        <taxon>Pseudomonadati</taxon>
        <taxon>Pseudomonadota</taxon>
        <taxon>Gammaproteobacteria</taxon>
        <taxon>Methylococcales</taxon>
        <taxon>Methylococcaceae</taxon>
        <taxon>Methylomagnum</taxon>
    </lineage>
</organism>
<dbReference type="PANTHER" id="PTHR32089">
    <property type="entry name" value="METHYL-ACCEPTING CHEMOTAXIS PROTEIN MCPB"/>
    <property type="match status" value="1"/>
</dbReference>
<evidence type="ECO:0000256" key="6">
    <source>
        <dbReference type="ARBA" id="ARBA00022989"/>
    </source>
</evidence>
<keyword evidence="5" id="KW-0812">Transmembrane</keyword>
<comment type="similarity">
    <text evidence="9">Belongs to the methyl-accepting chemotaxis (MCP) protein family.</text>
</comment>
<evidence type="ECO:0000313" key="12">
    <source>
        <dbReference type="EMBL" id="SMF94120.1"/>
    </source>
</evidence>
<dbReference type="EMBL" id="FXAM01000001">
    <property type="protein sequence ID" value="SMF94120.1"/>
    <property type="molecule type" value="Genomic_DNA"/>
</dbReference>
<gene>
    <name evidence="12" type="ORF">SAMN02949497_1427</name>
</gene>
<dbReference type="PANTHER" id="PTHR32089:SF39">
    <property type="entry name" value="METHYL-ACCEPTING CHEMOTAXIS PROTEIN HLYB"/>
    <property type="match status" value="1"/>
</dbReference>
<dbReference type="GO" id="GO:0006935">
    <property type="term" value="P:chemotaxis"/>
    <property type="evidence" value="ECO:0007669"/>
    <property type="project" value="UniProtKB-KW"/>
</dbReference>
<evidence type="ECO:0000256" key="4">
    <source>
        <dbReference type="ARBA" id="ARBA00022500"/>
    </source>
</evidence>
<evidence type="ECO:0000256" key="9">
    <source>
        <dbReference type="ARBA" id="ARBA00029447"/>
    </source>
</evidence>
<evidence type="ECO:0000256" key="8">
    <source>
        <dbReference type="ARBA" id="ARBA00023224"/>
    </source>
</evidence>
<evidence type="ECO:0000259" key="11">
    <source>
        <dbReference type="PROSITE" id="PS50111"/>
    </source>
</evidence>
<dbReference type="PROSITE" id="PS50111">
    <property type="entry name" value="CHEMOTAXIS_TRANSDUC_2"/>
    <property type="match status" value="1"/>
</dbReference>
<evidence type="ECO:0000256" key="7">
    <source>
        <dbReference type="ARBA" id="ARBA00023136"/>
    </source>
</evidence>
<evidence type="ECO:0000256" key="1">
    <source>
        <dbReference type="ARBA" id="ARBA00004651"/>
    </source>
</evidence>
<keyword evidence="13" id="KW-1185">Reference proteome</keyword>
<keyword evidence="8 10" id="KW-0807">Transducer</keyword>
<dbReference type="Gene3D" id="1.10.287.950">
    <property type="entry name" value="Methyl-accepting chemotaxis protein"/>
    <property type="match status" value="1"/>
</dbReference>
<dbReference type="AlphaFoldDB" id="A0A1Y6CV82"/>
<evidence type="ECO:0000256" key="3">
    <source>
        <dbReference type="ARBA" id="ARBA00022481"/>
    </source>
</evidence>
<evidence type="ECO:0000256" key="5">
    <source>
        <dbReference type="ARBA" id="ARBA00022692"/>
    </source>
</evidence>
<reference evidence="12 13" key="1">
    <citation type="submission" date="2016-12" db="EMBL/GenBank/DDBJ databases">
        <authorList>
            <person name="Song W.-J."/>
            <person name="Kurnit D.M."/>
        </authorList>
    </citation>
    <scope>NUCLEOTIDE SEQUENCE [LARGE SCALE GENOMIC DNA]</scope>
    <source>
        <strain evidence="12 13">175</strain>
    </source>
</reference>
<keyword evidence="7" id="KW-0472">Membrane</keyword>
<dbReference type="SMART" id="SM00283">
    <property type="entry name" value="MA"/>
    <property type="match status" value="1"/>
</dbReference>
<dbReference type="SUPFAM" id="SSF58104">
    <property type="entry name" value="Methyl-accepting chemotaxis protein (MCP) signaling domain"/>
    <property type="match status" value="1"/>
</dbReference>
<keyword evidence="6" id="KW-1133">Transmembrane helix</keyword>
<dbReference type="PRINTS" id="PR00260">
    <property type="entry name" value="CHEMTRNSDUCR"/>
</dbReference>
<dbReference type="Proteomes" id="UP000192923">
    <property type="component" value="Unassembled WGS sequence"/>
</dbReference>
<sequence length="401" mass="44130">MQQFFRIYRLALGASLTLPGVAYTAHSPMLALLASAVVALAWASTAWRAGTDPETAATPEGGLRSDIQKAEAQYLREMRDCAQQEMHNVQIELGQIKTVVADAVATLSQSFNGIHEIADRQTRMVGELLGDLAAPLNPDAAENERITFTQLASQTERVLNSFIEYVVLISKHSIQMVGMVDEIAAHMDRIEKLLGDVKKIADQTNLLALNAAIEAARAGEAGRGFAVVADEVRNLSHYSTRFSDEIRGVVNDSRVKIAAAKEMIEVMASQDMNTAIESKAGVDTMMENIKVLNQDLERGLDSISGLTQDIGERVGTAVRALQFEDIARQLVEYVQGNLSHLRELINEHERQILSLHGSEEETIAALRKSRREIEELKLSWASRTGKPIRQQDLAAGEIELF</sequence>
<dbReference type="InterPro" id="IPR004089">
    <property type="entry name" value="MCPsignal_dom"/>
</dbReference>
<feature type="domain" description="Methyl-accepting transducer" evidence="11">
    <location>
        <begin position="149"/>
        <end position="325"/>
    </location>
</feature>
<proteinExistence type="inferred from homology"/>
<dbReference type="GO" id="GO:0005886">
    <property type="term" value="C:plasma membrane"/>
    <property type="evidence" value="ECO:0007669"/>
    <property type="project" value="UniProtKB-SubCell"/>
</dbReference>
<keyword evidence="2" id="KW-1003">Cell membrane</keyword>
<dbReference type="InterPro" id="IPR004090">
    <property type="entry name" value="Chemotax_Me-accpt_rcpt"/>
</dbReference>
<dbReference type="STRING" id="1760988.SAMN02949497_1427"/>
<dbReference type="RefSeq" id="WP_085211216.1">
    <property type="nucleotide sequence ID" value="NZ_FXAM01000001.1"/>
</dbReference>
<accession>A0A1Y6CV82</accession>
<keyword evidence="4" id="KW-0145">Chemotaxis</keyword>
<evidence type="ECO:0000256" key="2">
    <source>
        <dbReference type="ARBA" id="ARBA00022475"/>
    </source>
</evidence>
<keyword evidence="3" id="KW-0488">Methylation</keyword>
<comment type="subcellular location">
    <subcellularLocation>
        <location evidence="1">Cell membrane</location>
        <topology evidence="1">Multi-pass membrane protein</topology>
    </subcellularLocation>
</comment>
<evidence type="ECO:0000313" key="13">
    <source>
        <dbReference type="Proteomes" id="UP000192923"/>
    </source>
</evidence>
<evidence type="ECO:0000256" key="10">
    <source>
        <dbReference type="PROSITE-ProRule" id="PRU00284"/>
    </source>
</evidence>
<dbReference type="Pfam" id="PF00015">
    <property type="entry name" value="MCPsignal"/>
    <property type="match status" value="1"/>
</dbReference>
<protein>
    <submittedName>
        <fullName evidence="12">Methyl-accepting chemotaxis protein</fullName>
    </submittedName>
</protein>
<dbReference type="GO" id="GO:0007165">
    <property type="term" value="P:signal transduction"/>
    <property type="evidence" value="ECO:0007669"/>
    <property type="project" value="UniProtKB-KW"/>
</dbReference>
<name>A0A1Y6CV82_9GAMM</name>
<dbReference type="OrthoDB" id="5573670at2"/>